<evidence type="ECO:0000256" key="1">
    <source>
        <dbReference type="SAM" id="Phobius"/>
    </source>
</evidence>
<comment type="caution">
    <text evidence="2">The sequence shown here is derived from an EMBL/GenBank/DDBJ whole genome shotgun (WGS) entry which is preliminary data.</text>
</comment>
<feature type="transmembrane region" description="Helical" evidence="1">
    <location>
        <begin position="54"/>
        <end position="71"/>
    </location>
</feature>
<evidence type="ECO:0000313" key="2">
    <source>
        <dbReference type="EMBL" id="GEZ40896.1"/>
    </source>
</evidence>
<protein>
    <submittedName>
        <fullName evidence="2">Uncharacterized protein</fullName>
    </submittedName>
</protein>
<keyword evidence="1" id="KW-0812">Transmembrane</keyword>
<dbReference type="AlphaFoldDB" id="A0A699IIN5"/>
<gene>
    <name evidence="2" type="ORF">Tci_512869</name>
</gene>
<reference evidence="2" key="1">
    <citation type="journal article" date="2019" name="Sci. Rep.">
        <title>Draft genome of Tanacetum cinerariifolium, the natural source of mosquito coil.</title>
        <authorList>
            <person name="Yamashiro T."/>
            <person name="Shiraishi A."/>
            <person name="Satake H."/>
            <person name="Nakayama K."/>
        </authorList>
    </citation>
    <scope>NUCLEOTIDE SEQUENCE</scope>
</reference>
<organism evidence="2">
    <name type="scientific">Tanacetum cinerariifolium</name>
    <name type="common">Dalmatian daisy</name>
    <name type="synonym">Chrysanthemum cinerariifolium</name>
    <dbReference type="NCBI Taxonomy" id="118510"/>
    <lineage>
        <taxon>Eukaryota</taxon>
        <taxon>Viridiplantae</taxon>
        <taxon>Streptophyta</taxon>
        <taxon>Embryophyta</taxon>
        <taxon>Tracheophyta</taxon>
        <taxon>Spermatophyta</taxon>
        <taxon>Magnoliopsida</taxon>
        <taxon>eudicotyledons</taxon>
        <taxon>Gunneridae</taxon>
        <taxon>Pentapetalae</taxon>
        <taxon>asterids</taxon>
        <taxon>campanulids</taxon>
        <taxon>Asterales</taxon>
        <taxon>Asteraceae</taxon>
        <taxon>Asteroideae</taxon>
        <taxon>Anthemideae</taxon>
        <taxon>Anthemidinae</taxon>
        <taxon>Tanacetum</taxon>
    </lineage>
</organism>
<dbReference type="EMBL" id="BKCJ010275399">
    <property type="protein sequence ID" value="GEZ40896.1"/>
    <property type="molecule type" value="Genomic_DNA"/>
</dbReference>
<proteinExistence type="predicted"/>
<accession>A0A699IIN5</accession>
<name>A0A699IIN5_TANCI</name>
<sequence length="72" mass="8448">MEELIAYKNIEESTECCWRILEPLWLELNFGKYIRRGSNDVPTVRCKPKVESRFHFVIVIVVSVTVMETSIT</sequence>
<keyword evidence="1" id="KW-1133">Transmembrane helix</keyword>
<keyword evidence="1" id="KW-0472">Membrane</keyword>